<accession>A0A078J0G2</accession>
<protein>
    <submittedName>
        <fullName evidence="1">BnaCnng33380D protein</fullName>
    </submittedName>
</protein>
<organism evidence="1 2">
    <name type="scientific">Brassica napus</name>
    <name type="common">Rape</name>
    <dbReference type="NCBI Taxonomy" id="3708"/>
    <lineage>
        <taxon>Eukaryota</taxon>
        <taxon>Viridiplantae</taxon>
        <taxon>Streptophyta</taxon>
        <taxon>Embryophyta</taxon>
        <taxon>Tracheophyta</taxon>
        <taxon>Spermatophyta</taxon>
        <taxon>Magnoliopsida</taxon>
        <taxon>eudicotyledons</taxon>
        <taxon>Gunneridae</taxon>
        <taxon>Pentapetalae</taxon>
        <taxon>rosids</taxon>
        <taxon>malvids</taxon>
        <taxon>Brassicales</taxon>
        <taxon>Brassicaceae</taxon>
        <taxon>Brassiceae</taxon>
        <taxon>Brassica</taxon>
    </lineage>
</organism>
<evidence type="ECO:0000313" key="1">
    <source>
        <dbReference type="EMBL" id="CDY58609.1"/>
    </source>
</evidence>
<sequence length="10" mass="1310">MTYQSYTNFR</sequence>
<dbReference type="EMBL" id="LK033683">
    <property type="protein sequence ID" value="CDY58609.1"/>
    <property type="molecule type" value="Genomic_DNA"/>
</dbReference>
<keyword evidence="2" id="KW-1185">Reference proteome</keyword>
<dbReference type="Proteomes" id="UP000028999">
    <property type="component" value="Unassembled WGS sequence"/>
</dbReference>
<gene>
    <name evidence="1" type="primary">BnaCnng33380D</name>
    <name evidence="1" type="ORF">GSBRNA2T00024892001</name>
</gene>
<proteinExistence type="predicted"/>
<dbReference type="PaxDb" id="3708-A0A078J0G2"/>
<reference evidence="1 2" key="1">
    <citation type="journal article" date="2014" name="Science">
        <title>Plant genetics. Early allopolyploid evolution in the post-Neolithic Brassica napus oilseed genome.</title>
        <authorList>
            <person name="Chalhoub B."/>
            <person name="Denoeud F."/>
            <person name="Liu S."/>
            <person name="Parkin I.A."/>
            <person name="Tang H."/>
            <person name="Wang X."/>
            <person name="Chiquet J."/>
            <person name="Belcram H."/>
            <person name="Tong C."/>
            <person name="Samans B."/>
            <person name="Correa M."/>
            <person name="Da Silva C."/>
            <person name="Just J."/>
            <person name="Falentin C."/>
            <person name="Koh C.S."/>
            <person name="Le Clainche I."/>
            <person name="Bernard M."/>
            <person name="Bento P."/>
            <person name="Noel B."/>
            <person name="Labadie K."/>
            <person name="Alberti A."/>
            <person name="Charles M."/>
            <person name="Arnaud D."/>
            <person name="Guo H."/>
            <person name="Daviaud C."/>
            <person name="Alamery S."/>
            <person name="Jabbari K."/>
            <person name="Zhao M."/>
            <person name="Edger P.P."/>
            <person name="Chelaifa H."/>
            <person name="Tack D."/>
            <person name="Lassalle G."/>
            <person name="Mestiri I."/>
            <person name="Schnel N."/>
            <person name="Le Paslier M.C."/>
            <person name="Fan G."/>
            <person name="Renault V."/>
            <person name="Bayer P.E."/>
            <person name="Golicz A.A."/>
            <person name="Manoli S."/>
            <person name="Lee T.H."/>
            <person name="Thi V.H."/>
            <person name="Chalabi S."/>
            <person name="Hu Q."/>
            <person name="Fan C."/>
            <person name="Tollenaere R."/>
            <person name="Lu Y."/>
            <person name="Battail C."/>
            <person name="Shen J."/>
            <person name="Sidebottom C.H."/>
            <person name="Wang X."/>
            <person name="Canaguier A."/>
            <person name="Chauveau A."/>
            <person name="Berard A."/>
            <person name="Deniot G."/>
            <person name="Guan M."/>
            <person name="Liu Z."/>
            <person name="Sun F."/>
            <person name="Lim Y.P."/>
            <person name="Lyons E."/>
            <person name="Town C.D."/>
            <person name="Bancroft I."/>
            <person name="Wang X."/>
            <person name="Meng J."/>
            <person name="Ma J."/>
            <person name="Pires J.C."/>
            <person name="King G.J."/>
            <person name="Brunel D."/>
            <person name="Delourme R."/>
            <person name="Renard M."/>
            <person name="Aury J.M."/>
            <person name="Adams K.L."/>
            <person name="Batley J."/>
            <person name="Snowdon R.J."/>
            <person name="Tost J."/>
            <person name="Edwards D."/>
            <person name="Zhou Y."/>
            <person name="Hua W."/>
            <person name="Sharpe A.G."/>
            <person name="Paterson A.H."/>
            <person name="Guan C."/>
            <person name="Wincker P."/>
        </authorList>
    </citation>
    <scope>NUCLEOTIDE SEQUENCE [LARGE SCALE GENOMIC DNA]</scope>
    <source>
        <strain evidence="2">cv. Darmor-bzh</strain>
    </source>
</reference>
<name>A0A078J0G2_BRANA</name>
<evidence type="ECO:0000313" key="2">
    <source>
        <dbReference type="Proteomes" id="UP000028999"/>
    </source>
</evidence>